<dbReference type="AlphaFoldDB" id="A0A939IP52"/>
<dbReference type="EMBL" id="JAFKCZ010000017">
    <property type="protein sequence ID" value="MBN7798707.1"/>
    <property type="molecule type" value="Genomic_DNA"/>
</dbReference>
<evidence type="ECO:0000313" key="2">
    <source>
        <dbReference type="Proteomes" id="UP000664303"/>
    </source>
</evidence>
<protein>
    <submittedName>
        <fullName evidence="1">Acetyltransferase</fullName>
    </submittedName>
</protein>
<keyword evidence="2" id="KW-1185">Reference proteome</keyword>
<accession>A0A939IP52</accession>
<comment type="caution">
    <text evidence="1">The sequence shown here is derived from an EMBL/GenBank/DDBJ whole genome shotgun (WGS) entry which is preliminary data.</text>
</comment>
<dbReference type="RefSeq" id="WP_206562153.1">
    <property type="nucleotide sequence ID" value="NZ_JAFKCZ010000017.1"/>
</dbReference>
<organism evidence="1 2">
    <name type="scientific">Parahaliea mediterranea</name>
    <dbReference type="NCBI Taxonomy" id="651086"/>
    <lineage>
        <taxon>Bacteria</taxon>
        <taxon>Pseudomonadati</taxon>
        <taxon>Pseudomonadota</taxon>
        <taxon>Gammaproteobacteria</taxon>
        <taxon>Cellvibrionales</taxon>
        <taxon>Halieaceae</taxon>
        <taxon>Parahaliea</taxon>
    </lineage>
</organism>
<evidence type="ECO:0000313" key="1">
    <source>
        <dbReference type="EMBL" id="MBN7798707.1"/>
    </source>
</evidence>
<sequence length="69" mass="8011">MFLRQRSSGHIVAVVDPEQLFSIFHDKILARDQVGEEEQDPEPIAKSDLVFLSGEPLPRCWTDPDYRER</sequence>
<proteinExistence type="predicted"/>
<reference evidence="1" key="1">
    <citation type="submission" date="2021-02" db="EMBL/GenBank/DDBJ databases">
        <title>PHA producing bacteria isolated from coastal sediment in Guangdong, Shenzhen.</title>
        <authorList>
            <person name="Zheng W."/>
            <person name="Yu S."/>
            <person name="Huang Y."/>
        </authorList>
    </citation>
    <scope>NUCLEOTIDE SEQUENCE</scope>
    <source>
        <strain evidence="1">TN14-10</strain>
    </source>
</reference>
<dbReference type="Proteomes" id="UP000664303">
    <property type="component" value="Unassembled WGS sequence"/>
</dbReference>
<name>A0A939IP52_9GAMM</name>
<gene>
    <name evidence="1" type="ORF">JYP50_19045</name>
</gene>